<evidence type="ECO:0000259" key="2">
    <source>
        <dbReference type="Pfam" id="PF11774"/>
    </source>
</evidence>
<feature type="domain" description="Lsr2 dimerization" evidence="2">
    <location>
        <begin position="13"/>
        <end position="69"/>
    </location>
</feature>
<dbReference type="GO" id="GO:0016746">
    <property type="term" value="F:acyltransferase activity"/>
    <property type="evidence" value="ECO:0007669"/>
    <property type="project" value="InterPro"/>
</dbReference>
<sequence>MLLILGLRKGFDMARNVKVVLIDDVDGGDADQTINFGLDGVNYEIDLSNANAQKMRDELAVWVGHGRRVTGRRGAAARKQGPSDAAKIREWAKSTGRQVPLRGRIPNAIRAEYEEATK</sequence>
<dbReference type="Proteomes" id="UP000250080">
    <property type="component" value="Chromosome I"/>
</dbReference>
<protein>
    <recommendedName>
        <fullName evidence="7">Lsr2-like protein</fullName>
    </recommendedName>
</protein>
<dbReference type="Pfam" id="PF11774">
    <property type="entry name" value="Lsr2"/>
    <property type="match status" value="1"/>
</dbReference>
<dbReference type="InterPro" id="IPR036625">
    <property type="entry name" value="E3-bd_dom_sf"/>
</dbReference>
<dbReference type="EMBL" id="LT576035">
    <property type="protein sequence ID" value="SBN39586.1"/>
    <property type="molecule type" value="Genomic_DNA"/>
</dbReference>
<organism evidence="4">
    <name type="scientific">Propionibacterium freudenreichii</name>
    <dbReference type="NCBI Taxonomy" id="1744"/>
    <lineage>
        <taxon>Bacteria</taxon>
        <taxon>Bacillati</taxon>
        <taxon>Actinomycetota</taxon>
        <taxon>Actinomycetes</taxon>
        <taxon>Propionibacteriales</taxon>
        <taxon>Propionibacteriaceae</taxon>
        <taxon>Propionibacterium</taxon>
    </lineage>
</organism>
<dbReference type="InterPro" id="IPR024412">
    <property type="entry name" value="Lsr2_dim_dom"/>
</dbReference>
<reference evidence="5 6" key="2">
    <citation type="submission" date="2016-09" db="EMBL/GenBank/DDBJ databases">
        <authorList>
            <person name="Laine KS P."/>
        </authorList>
    </citation>
    <scope>NUCLEOTIDE SEQUENCE [LARGE SCALE GENOMIC DNA]</scope>
    <source>
        <strain evidence="5">PFRJS-23</strain>
    </source>
</reference>
<keyword evidence="1" id="KW-0238">DNA-binding</keyword>
<dbReference type="AlphaFoldDB" id="A0A2C6YMZ0"/>
<name>A0A2C6YMZ0_9ACTN</name>
<evidence type="ECO:0000313" key="4">
    <source>
        <dbReference type="EMBL" id="SBN39586.1"/>
    </source>
</evidence>
<proteinExistence type="predicted"/>
<feature type="domain" description="Lsr2 DNA-binding" evidence="3">
    <location>
        <begin position="82"/>
        <end position="116"/>
    </location>
</feature>
<evidence type="ECO:0000256" key="1">
    <source>
        <dbReference type="ARBA" id="ARBA00023125"/>
    </source>
</evidence>
<dbReference type="Pfam" id="PF23359">
    <property type="entry name" value="Lsr2_DNA-bd"/>
    <property type="match status" value="1"/>
</dbReference>
<evidence type="ECO:0000313" key="6">
    <source>
        <dbReference type="Proteomes" id="UP000250080"/>
    </source>
</evidence>
<reference evidence="4" key="1">
    <citation type="submission" date="2016-05" db="EMBL/GenBank/DDBJ databases">
        <authorList>
            <person name="Lavstsen T."/>
            <person name="Jespersen J.S."/>
        </authorList>
    </citation>
    <scope>NUCLEOTIDE SEQUENCE</scope>
    <source>
        <strain evidence="4">PFRJS10</strain>
    </source>
</reference>
<dbReference type="EMBL" id="LT618793">
    <property type="protein sequence ID" value="SCQ74817.1"/>
    <property type="molecule type" value="Genomic_DNA"/>
</dbReference>
<dbReference type="Gene3D" id="3.30.60.230">
    <property type="entry name" value="Lsr2, dimerization domain"/>
    <property type="match status" value="1"/>
</dbReference>
<dbReference type="GO" id="GO:0003677">
    <property type="term" value="F:DNA binding"/>
    <property type="evidence" value="ECO:0007669"/>
    <property type="project" value="UniProtKB-KW"/>
</dbReference>
<evidence type="ECO:0000259" key="3">
    <source>
        <dbReference type="Pfam" id="PF23359"/>
    </source>
</evidence>
<evidence type="ECO:0000313" key="5">
    <source>
        <dbReference type="EMBL" id="SCQ74817.1"/>
    </source>
</evidence>
<evidence type="ECO:0008006" key="7">
    <source>
        <dbReference type="Google" id="ProtNLM"/>
    </source>
</evidence>
<dbReference type="Gene3D" id="4.10.320.10">
    <property type="entry name" value="E3-binding domain"/>
    <property type="match status" value="1"/>
</dbReference>
<dbReference type="InterPro" id="IPR042261">
    <property type="entry name" value="Lsr2-like_dimerization"/>
</dbReference>
<accession>A0A2C6YMZ0</accession>
<gene>
    <name evidence="4" type="ORF">PFR_JS10_1943</name>
    <name evidence="5" type="ORF">PFR_JS23_285</name>
</gene>
<dbReference type="InterPro" id="IPR055370">
    <property type="entry name" value="Lsr2_DNA-bd"/>
</dbReference>